<keyword evidence="3" id="KW-1185">Reference proteome</keyword>
<dbReference type="EMBL" id="JAYMGO010000013">
    <property type="protein sequence ID" value="KAL1263703.1"/>
    <property type="molecule type" value="Genomic_DNA"/>
</dbReference>
<evidence type="ECO:0000313" key="2">
    <source>
        <dbReference type="EMBL" id="KAL1263703.1"/>
    </source>
</evidence>
<accession>A0ABR3MJ21</accession>
<evidence type="ECO:0008006" key="4">
    <source>
        <dbReference type="Google" id="ProtNLM"/>
    </source>
</evidence>
<name>A0ABR3MJ21_9TELE</name>
<dbReference type="Proteomes" id="UP001558613">
    <property type="component" value="Unassembled WGS sequence"/>
</dbReference>
<keyword evidence="1" id="KW-0732">Signal</keyword>
<proteinExistence type="predicted"/>
<feature type="signal peptide" evidence="1">
    <location>
        <begin position="1"/>
        <end position="28"/>
    </location>
</feature>
<evidence type="ECO:0000256" key="1">
    <source>
        <dbReference type="SAM" id="SignalP"/>
    </source>
</evidence>
<protein>
    <recommendedName>
        <fullName evidence="4">Secreted protein</fullName>
    </recommendedName>
</protein>
<gene>
    <name evidence="2" type="ORF">QQF64_006442</name>
</gene>
<sequence length="68" mass="7328">MFLSSSGFTFMSVAWICSLLSRWSGVLSDERVESRGTAEPPLAHSALNSGQCGAKLNTIKDNCVPPRI</sequence>
<evidence type="ECO:0000313" key="3">
    <source>
        <dbReference type="Proteomes" id="UP001558613"/>
    </source>
</evidence>
<organism evidence="2 3">
    <name type="scientific">Cirrhinus molitorella</name>
    <name type="common">mud carp</name>
    <dbReference type="NCBI Taxonomy" id="172907"/>
    <lineage>
        <taxon>Eukaryota</taxon>
        <taxon>Metazoa</taxon>
        <taxon>Chordata</taxon>
        <taxon>Craniata</taxon>
        <taxon>Vertebrata</taxon>
        <taxon>Euteleostomi</taxon>
        <taxon>Actinopterygii</taxon>
        <taxon>Neopterygii</taxon>
        <taxon>Teleostei</taxon>
        <taxon>Ostariophysi</taxon>
        <taxon>Cypriniformes</taxon>
        <taxon>Cyprinidae</taxon>
        <taxon>Labeoninae</taxon>
        <taxon>Labeonini</taxon>
        <taxon>Cirrhinus</taxon>
    </lineage>
</organism>
<feature type="chain" id="PRO_5046382001" description="Secreted protein" evidence="1">
    <location>
        <begin position="29"/>
        <end position="68"/>
    </location>
</feature>
<comment type="caution">
    <text evidence="2">The sequence shown here is derived from an EMBL/GenBank/DDBJ whole genome shotgun (WGS) entry which is preliminary data.</text>
</comment>
<reference evidence="2 3" key="1">
    <citation type="submission" date="2023-09" db="EMBL/GenBank/DDBJ databases">
        <authorList>
            <person name="Wang M."/>
        </authorList>
    </citation>
    <scope>NUCLEOTIDE SEQUENCE [LARGE SCALE GENOMIC DNA]</scope>
    <source>
        <strain evidence="2">GT-2023</strain>
        <tissue evidence="2">Liver</tissue>
    </source>
</reference>